<dbReference type="AlphaFoldDB" id="A0A2B4RL83"/>
<accession>A0A2B4RL83</accession>
<gene>
    <name evidence="2" type="ORF">AWC38_SpisGene18108</name>
</gene>
<evidence type="ECO:0000256" key="1">
    <source>
        <dbReference type="SAM" id="Phobius"/>
    </source>
</evidence>
<sequence length="557" mass="62890">MESAQKGTETGVYNDVVSAITTKPKSCDKVQLGEHERHTGTTESSIQALNYALHSQAAVVRRLLCISVAVVTVAFLTAAATLALALFLMMYRTNDVAVSSKNDGPLKESKLSQSKFEAELKAMKQNISTIQSRVADKVRQDEAKLDMEIVKSVNTTVNGKLRDVQRDITKLEQMARKVISNSGGKHPLGSNFLLYLPRALGGRGLKSVKTECKQIKIKSAIRLYRDNEPTMSLVRAFEKYATTQGHQSLLKESAKFSEEFGVALELSFPEPKCRDRDGQEVPSDKLKRLLKRAVTAERQEKIQDESCQGKFLSAKWEDDKLNQRRCWDWLRSWTEAPSHAIVGIVELYEQLTPTKLYTARKVRTTQVNDVICRMCNKASETLPHVLAGCPALAQKKYLSRHDAALKVLFFEKVGRGLRSTETEYKETRVKAAVNLYQNIDPAMKMARDFEEPTESAGHQALTKEAAAFARGYGLQLQLEYPDPVCVTEEGEVISGKKIKNLLKRHRESRIREEVREPRWHGKLITERERDEELSAERCLLVAERLANLHNKHHFGHV</sequence>
<proteinExistence type="predicted"/>
<dbReference type="EMBL" id="LSMT01000465">
    <property type="protein sequence ID" value="PFX17569.1"/>
    <property type="molecule type" value="Genomic_DNA"/>
</dbReference>
<organism evidence="2 3">
    <name type="scientific">Stylophora pistillata</name>
    <name type="common">Smooth cauliflower coral</name>
    <dbReference type="NCBI Taxonomy" id="50429"/>
    <lineage>
        <taxon>Eukaryota</taxon>
        <taxon>Metazoa</taxon>
        <taxon>Cnidaria</taxon>
        <taxon>Anthozoa</taxon>
        <taxon>Hexacorallia</taxon>
        <taxon>Scleractinia</taxon>
        <taxon>Astrocoeniina</taxon>
        <taxon>Pocilloporidae</taxon>
        <taxon>Stylophora</taxon>
    </lineage>
</organism>
<keyword evidence="1" id="KW-0812">Transmembrane</keyword>
<dbReference type="PANTHER" id="PTHR35450">
    <property type="entry name" value="REVERSE TRANSCRIPTASE DOMAIN-CONTAINING PROTEIN"/>
    <property type="match status" value="1"/>
</dbReference>
<dbReference type="Proteomes" id="UP000225706">
    <property type="component" value="Unassembled WGS sequence"/>
</dbReference>
<feature type="transmembrane region" description="Helical" evidence="1">
    <location>
        <begin position="63"/>
        <end position="91"/>
    </location>
</feature>
<dbReference type="OrthoDB" id="5988970at2759"/>
<evidence type="ECO:0000313" key="3">
    <source>
        <dbReference type="Proteomes" id="UP000225706"/>
    </source>
</evidence>
<keyword evidence="1" id="KW-1133">Transmembrane helix</keyword>
<reference evidence="3" key="1">
    <citation type="journal article" date="2017" name="bioRxiv">
        <title>Comparative analysis of the genomes of Stylophora pistillata and Acropora digitifera provides evidence for extensive differences between species of corals.</title>
        <authorList>
            <person name="Voolstra C.R."/>
            <person name="Li Y."/>
            <person name="Liew Y.J."/>
            <person name="Baumgarten S."/>
            <person name="Zoccola D."/>
            <person name="Flot J.-F."/>
            <person name="Tambutte S."/>
            <person name="Allemand D."/>
            <person name="Aranda M."/>
        </authorList>
    </citation>
    <scope>NUCLEOTIDE SEQUENCE [LARGE SCALE GENOMIC DNA]</scope>
</reference>
<keyword evidence="1" id="KW-0472">Membrane</keyword>
<dbReference type="PANTHER" id="PTHR35450:SF2">
    <property type="entry name" value="REVERSE TRANSCRIPTASE DOMAIN-CONTAINING PROTEIN"/>
    <property type="match status" value="1"/>
</dbReference>
<evidence type="ECO:0000313" key="2">
    <source>
        <dbReference type="EMBL" id="PFX17569.1"/>
    </source>
</evidence>
<comment type="caution">
    <text evidence="2">The sequence shown here is derived from an EMBL/GenBank/DDBJ whole genome shotgun (WGS) entry which is preliminary data.</text>
</comment>
<protein>
    <submittedName>
        <fullName evidence="2">Uncharacterized protein</fullName>
    </submittedName>
</protein>
<keyword evidence="3" id="KW-1185">Reference proteome</keyword>
<name>A0A2B4RL83_STYPI</name>